<evidence type="ECO:0000313" key="3">
    <source>
        <dbReference type="Proteomes" id="UP000094527"/>
    </source>
</evidence>
<feature type="chain" id="PRO_5008905797" description="Secreted protein" evidence="1">
    <location>
        <begin position="21"/>
        <end position="60"/>
    </location>
</feature>
<sequence>MVLRWPRWFMFIMFVFFSLADSFWPPCLRREDEERVEVVQPPDKISVDIEEEEDAEVRSV</sequence>
<dbReference type="EMBL" id="LJIJ01000003">
    <property type="protein sequence ID" value="ODN06565.1"/>
    <property type="molecule type" value="Genomic_DNA"/>
</dbReference>
<keyword evidence="3" id="KW-1185">Reference proteome</keyword>
<dbReference type="Proteomes" id="UP000094527">
    <property type="component" value="Unassembled WGS sequence"/>
</dbReference>
<comment type="caution">
    <text evidence="2">The sequence shown here is derived from an EMBL/GenBank/DDBJ whole genome shotgun (WGS) entry which is preliminary data.</text>
</comment>
<protein>
    <recommendedName>
        <fullName evidence="4">Secreted protein</fullName>
    </recommendedName>
</protein>
<reference evidence="2 3" key="1">
    <citation type="journal article" date="2016" name="Genome Biol. Evol.">
        <title>Gene Family Evolution Reflects Adaptation to Soil Environmental Stressors in the Genome of the Collembolan Orchesella cincta.</title>
        <authorList>
            <person name="Faddeeva-Vakhrusheva A."/>
            <person name="Derks M.F."/>
            <person name="Anvar S.Y."/>
            <person name="Agamennone V."/>
            <person name="Suring W."/>
            <person name="Smit S."/>
            <person name="van Straalen N.M."/>
            <person name="Roelofs D."/>
        </authorList>
    </citation>
    <scope>NUCLEOTIDE SEQUENCE [LARGE SCALE GENOMIC DNA]</scope>
    <source>
        <tissue evidence="2">Mixed pool</tissue>
    </source>
</reference>
<name>A0A1D2NNA5_ORCCI</name>
<accession>A0A1D2NNA5</accession>
<organism evidence="2 3">
    <name type="scientific">Orchesella cincta</name>
    <name type="common">Springtail</name>
    <name type="synonym">Podura cincta</name>
    <dbReference type="NCBI Taxonomy" id="48709"/>
    <lineage>
        <taxon>Eukaryota</taxon>
        <taxon>Metazoa</taxon>
        <taxon>Ecdysozoa</taxon>
        <taxon>Arthropoda</taxon>
        <taxon>Hexapoda</taxon>
        <taxon>Collembola</taxon>
        <taxon>Entomobryomorpha</taxon>
        <taxon>Entomobryoidea</taxon>
        <taxon>Orchesellidae</taxon>
        <taxon>Orchesellinae</taxon>
        <taxon>Orchesella</taxon>
    </lineage>
</organism>
<gene>
    <name evidence="2" type="ORF">Ocin01_00110</name>
</gene>
<proteinExistence type="predicted"/>
<evidence type="ECO:0000313" key="2">
    <source>
        <dbReference type="EMBL" id="ODN06565.1"/>
    </source>
</evidence>
<feature type="signal peptide" evidence="1">
    <location>
        <begin position="1"/>
        <end position="20"/>
    </location>
</feature>
<evidence type="ECO:0008006" key="4">
    <source>
        <dbReference type="Google" id="ProtNLM"/>
    </source>
</evidence>
<dbReference type="AlphaFoldDB" id="A0A1D2NNA5"/>
<evidence type="ECO:0000256" key="1">
    <source>
        <dbReference type="SAM" id="SignalP"/>
    </source>
</evidence>
<keyword evidence="1" id="KW-0732">Signal</keyword>